<evidence type="ECO:0000259" key="5">
    <source>
        <dbReference type="PROSITE" id="PS50222"/>
    </source>
</evidence>
<keyword evidence="1" id="KW-0106">Calcium</keyword>
<keyword evidence="2" id="KW-0175">Coiled coil</keyword>
<dbReference type="GO" id="GO:0005737">
    <property type="term" value="C:cytoplasm"/>
    <property type="evidence" value="ECO:0007669"/>
    <property type="project" value="TreeGrafter"/>
</dbReference>
<dbReference type="Pfam" id="PF12763">
    <property type="entry name" value="EH"/>
    <property type="match status" value="3"/>
</dbReference>
<dbReference type="PROSITE" id="PS00018">
    <property type="entry name" value="EF_HAND_1"/>
    <property type="match status" value="2"/>
</dbReference>
<dbReference type="InterPro" id="IPR018247">
    <property type="entry name" value="EF_Hand_1_Ca_BS"/>
</dbReference>
<feature type="domain" description="EH" evidence="4">
    <location>
        <begin position="12"/>
        <end position="98"/>
    </location>
</feature>
<sequence length="798" mass="88673">MVPTAEQIAGSSLTLYESMYHEINPSHQPCIGAQEAATFLKRSNLSKQVLIQIWNEADANRTGFLDRTAFFIALKFVALAQQGKELVSTNLTLDVGPPVISLRADHSPMAASSEDNVPWCIESEELKKYEDIFDSLNPVGGKLSGEQVKSVLFNSGLPVKVLGKIWDLSDIDRDGYLDKDEMCLALHLVYRALENDPVPSTLSPNMIPPSKHHVFRVQSSTLSRESHDRSSNFFPFNKGLLRNRAGSVASLDTSSSMERTSSSAKHPISRSLSGTPAPIVSRHSVDAGWPLNMFEWEADFRRLDVDHDGLVSGNDVKSFLLQTGVPKTTLANIWNVCDIKSTGRLNLEQFTLAMHLIERKRTDGIDPPVVLPAELVPPSCRPPHPELADAAEAGEPPFSDGMTAATPFGKEMEQIKREIEDMQIEKRELEAHIVQSEADMKVKQAEIRNLEVEFNTLEATINQLKRQKLAASQRLEELENQRMSLEKAVSDLREKVKVKEDEWDALKEEVDAACAFAKQQQEVVEAKQKDLQSLREEERHVEERIEFQRTHLSELNEQERACELDIEKLSNDVGRLKAQRKMLADQLNSEAESDLAGHLAQLLERNELFLPPLESIVPSKNSVSFDQFATPANDDYATPPAGMISDPFVNDDPFAQIGFGSQYPFEQFSAADPFQRSAGFSSAADPFNATEFQPNAQSFQARESYQPNNEFVVGGLSDFNSVNSAVSGSTFDPWNVRAAAPAEADQKRKPPPRPAAPPPNNRAATPNVMEDPFNPRQQQANVDATATFANFADFSKFA</sequence>
<dbReference type="GO" id="GO:0006897">
    <property type="term" value="P:endocytosis"/>
    <property type="evidence" value="ECO:0007669"/>
    <property type="project" value="TreeGrafter"/>
</dbReference>
<dbReference type="PANTHER" id="PTHR11216">
    <property type="entry name" value="EH DOMAIN"/>
    <property type="match status" value="1"/>
</dbReference>
<feature type="domain" description="EH" evidence="4">
    <location>
        <begin position="292"/>
        <end position="382"/>
    </location>
</feature>
<evidence type="ECO:0000256" key="3">
    <source>
        <dbReference type="SAM" id="MobiDB-lite"/>
    </source>
</evidence>
<dbReference type="GO" id="GO:0016197">
    <property type="term" value="P:endosomal transport"/>
    <property type="evidence" value="ECO:0007669"/>
    <property type="project" value="TreeGrafter"/>
</dbReference>
<dbReference type="Gene3D" id="1.10.238.10">
    <property type="entry name" value="EF-hand"/>
    <property type="match status" value="3"/>
</dbReference>
<dbReference type="CDD" id="cd00052">
    <property type="entry name" value="EH"/>
    <property type="match status" value="3"/>
</dbReference>
<dbReference type="GO" id="GO:0005509">
    <property type="term" value="F:calcium ion binding"/>
    <property type="evidence" value="ECO:0007669"/>
    <property type="project" value="InterPro"/>
</dbReference>
<organism evidence="6 7">
    <name type="scientific">Trichuris muris</name>
    <name type="common">Mouse whipworm</name>
    <dbReference type="NCBI Taxonomy" id="70415"/>
    <lineage>
        <taxon>Eukaryota</taxon>
        <taxon>Metazoa</taxon>
        <taxon>Ecdysozoa</taxon>
        <taxon>Nematoda</taxon>
        <taxon>Enoplea</taxon>
        <taxon>Dorylaimia</taxon>
        <taxon>Trichinellida</taxon>
        <taxon>Trichuridae</taxon>
        <taxon>Trichuris</taxon>
    </lineage>
</organism>
<evidence type="ECO:0000256" key="2">
    <source>
        <dbReference type="SAM" id="Coils"/>
    </source>
</evidence>
<dbReference type="PROSITE" id="PS50031">
    <property type="entry name" value="EH"/>
    <property type="match status" value="3"/>
</dbReference>
<dbReference type="SUPFAM" id="SSF47473">
    <property type="entry name" value="EF-hand"/>
    <property type="match status" value="3"/>
</dbReference>
<feature type="domain" description="EF-hand" evidence="5">
    <location>
        <begin position="45"/>
        <end position="80"/>
    </location>
</feature>
<reference evidence="6" key="2">
    <citation type="submission" date="2014-03" db="EMBL/GenBank/DDBJ databases">
        <title>The whipworm genome and dual-species transcriptomics of an intimate host-pathogen interaction.</title>
        <authorList>
            <person name="Foth B.J."/>
            <person name="Tsai I.J."/>
            <person name="Reid A.J."/>
            <person name="Bancroft A.J."/>
            <person name="Nichol S."/>
            <person name="Tracey A."/>
            <person name="Holroyd N."/>
            <person name="Cotton J.A."/>
            <person name="Stanley E.J."/>
            <person name="Zarowiecki M."/>
            <person name="Liu J.Z."/>
            <person name="Huckvale T."/>
            <person name="Cooper P.J."/>
            <person name="Grencis R.K."/>
            <person name="Berriman M."/>
        </authorList>
    </citation>
    <scope>NUCLEOTIDE SEQUENCE [LARGE SCALE GENOMIC DNA]</scope>
    <source>
        <strain evidence="6">Edinburgh</strain>
    </source>
</reference>
<feature type="domain" description="EF-hand" evidence="5">
    <location>
        <begin position="291"/>
        <end position="326"/>
    </location>
</feature>
<dbReference type="InterPro" id="IPR000261">
    <property type="entry name" value="EH_dom"/>
</dbReference>
<dbReference type="WBParaSite" id="TMUE_1000003443.2">
    <property type="protein sequence ID" value="TMUE_1000003443.2"/>
    <property type="gene ID" value="WBGene00285237"/>
</dbReference>
<dbReference type="STRING" id="70415.A0A5S6Q8C1"/>
<reference evidence="7" key="3">
    <citation type="submission" date="2019-12" db="UniProtKB">
        <authorList>
            <consortium name="WormBaseParasite"/>
        </authorList>
    </citation>
    <scope>IDENTIFICATION</scope>
</reference>
<dbReference type="InterPro" id="IPR011992">
    <property type="entry name" value="EF-hand-dom_pair"/>
</dbReference>
<reference evidence="6" key="1">
    <citation type="submission" date="2013-11" db="EMBL/GenBank/DDBJ databases">
        <authorList>
            <person name="Aslett M."/>
        </authorList>
    </citation>
    <scope>NUCLEOTIDE SEQUENCE [LARGE SCALE GENOMIC DNA]</scope>
    <source>
        <strain evidence="6">Edinburgh</strain>
    </source>
</reference>
<evidence type="ECO:0000313" key="6">
    <source>
        <dbReference type="Proteomes" id="UP000046395"/>
    </source>
</evidence>
<dbReference type="WBParaSite" id="TMUE_1000003443.3">
    <property type="protein sequence ID" value="TMUE_1000003443.3"/>
    <property type="gene ID" value="WBGene00285237"/>
</dbReference>
<keyword evidence="6" id="KW-1185">Reference proteome</keyword>
<dbReference type="AlphaFoldDB" id="A0A5S6Q8C1"/>
<dbReference type="SMART" id="SM00027">
    <property type="entry name" value="EH"/>
    <property type="match status" value="3"/>
</dbReference>
<dbReference type="PROSITE" id="PS50222">
    <property type="entry name" value="EF_HAND_2"/>
    <property type="match status" value="3"/>
</dbReference>
<dbReference type="WBParaSite" id="TMUE_1000003443.1">
    <property type="protein sequence ID" value="TMUE_1000003443.1"/>
    <property type="gene ID" value="WBGene00285237"/>
</dbReference>
<feature type="region of interest" description="Disordered" evidence="3">
    <location>
        <begin position="251"/>
        <end position="275"/>
    </location>
</feature>
<feature type="region of interest" description="Disordered" evidence="3">
    <location>
        <begin position="727"/>
        <end position="784"/>
    </location>
</feature>
<feature type="compositionally biased region" description="Low complexity" evidence="3">
    <location>
        <begin position="251"/>
        <end position="263"/>
    </location>
</feature>
<dbReference type="SUPFAM" id="SSF90257">
    <property type="entry name" value="Myosin rod fragments"/>
    <property type="match status" value="1"/>
</dbReference>
<dbReference type="SMART" id="SM00054">
    <property type="entry name" value="EFh"/>
    <property type="match status" value="4"/>
</dbReference>
<evidence type="ECO:0000259" key="4">
    <source>
        <dbReference type="PROSITE" id="PS50031"/>
    </source>
</evidence>
<dbReference type="GO" id="GO:0005886">
    <property type="term" value="C:plasma membrane"/>
    <property type="evidence" value="ECO:0007669"/>
    <property type="project" value="TreeGrafter"/>
</dbReference>
<dbReference type="InterPro" id="IPR002048">
    <property type="entry name" value="EF_hand_dom"/>
</dbReference>
<feature type="coiled-coil region" evidence="2">
    <location>
        <begin position="412"/>
        <end position="586"/>
    </location>
</feature>
<name>A0A5S6Q8C1_TRIMR</name>
<dbReference type="Proteomes" id="UP000046395">
    <property type="component" value="Unassembled WGS sequence"/>
</dbReference>
<dbReference type="PANTHER" id="PTHR11216:SF174">
    <property type="entry name" value="GH06923P"/>
    <property type="match status" value="1"/>
</dbReference>
<evidence type="ECO:0000256" key="1">
    <source>
        <dbReference type="ARBA" id="ARBA00022837"/>
    </source>
</evidence>
<accession>A0A5S6Q8C1</accession>
<evidence type="ECO:0000313" key="7">
    <source>
        <dbReference type="WBParaSite" id="TMUE_1000003443.1"/>
    </source>
</evidence>
<proteinExistence type="predicted"/>
<protein>
    <submittedName>
        <fullName evidence="7">Epidermal growth factor receptor substrate 15-like 1</fullName>
    </submittedName>
</protein>
<feature type="domain" description="EH" evidence="4">
    <location>
        <begin position="125"/>
        <end position="213"/>
    </location>
</feature>
<feature type="domain" description="EF-hand" evidence="5">
    <location>
        <begin position="157"/>
        <end position="192"/>
    </location>
</feature>